<name>A0A1H8BXM8_9ACTN</name>
<gene>
    <name evidence="1" type="ORF">SAMN05660976_06221</name>
</gene>
<evidence type="ECO:0000313" key="1">
    <source>
        <dbReference type="EMBL" id="SEM86894.1"/>
    </source>
</evidence>
<evidence type="ECO:0000313" key="2">
    <source>
        <dbReference type="Proteomes" id="UP000198953"/>
    </source>
</evidence>
<dbReference type="STRING" id="46177.SAMN05660976_06221"/>
<dbReference type="AlphaFoldDB" id="A0A1H8BXM8"/>
<protein>
    <submittedName>
        <fullName evidence="1">Uncharacterized protein</fullName>
    </submittedName>
</protein>
<dbReference type="RefSeq" id="WP_055505262.1">
    <property type="nucleotide sequence ID" value="NZ_BBZG01000002.1"/>
</dbReference>
<dbReference type="Proteomes" id="UP000198953">
    <property type="component" value="Unassembled WGS sequence"/>
</dbReference>
<reference evidence="1 2" key="1">
    <citation type="submission" date="2016-10" db="EMBL/GenBank/DDBJ databases">
        <authorList>
            <person name="de Groot N.N."/>
        </authorList>
    </citation>
    <scope>NUCLEOTIDE SEQUENCE [LARGE SCALE GENOMIC DNA]</scope>
    <source>
        <strain evidence="1 2">DSM 43357</strain>
    </source>
</reference>
<keyword evidence="2" id="KW-1185">Reference proteome</keyword>
<sequence length="96" mass="10784">MADDDGIRRITIRYVHDDAGLRQEFDQRLALFLRAHPPHCRWDITPLVDALDQLGRAIPSMDVTLRSDAARAELRVSLDFGLLRIPAETATLPPAP</sequence>
<organism evidence="1 2">
    <name type="scientific">Nonomuraea pusilla</name>
    <dbReference type="NCBI Taxonomy" id="46177"/>
    <lineage>
        <taxon>Bacteria</taxon>
        <taxon>Bacillati</taxon>
        <taxon>Actinomycetota</taxon>
        <taxon>Actinomycetes</taxon>
        <taxon>Streptosporangiales</taxon>
        <taxon>Streptosporangiaceae</taxon>
        <taxon>Nonomuraea</taxon>
    </lineage>
</organism>
<dbReference type="EMBL" id="FOBF01000018">
    <property type="protein sequence ID" value="SEM86894.1"/>
    <property type="molecule type" value="Genomic_DNA"/>
</dbReference>
<proteinExistence type="predicted"/>
<dbReference type="OrthoDB" id="5196816at2"/>
<accession>A0A1H8BXM8</accession>